<accession>A0ABX5PTS2</accession>
<dbReference type="InterPro" id="IPR045851">
    <property type="entry name" value="AMP-bd_C_sf"/>
</dbReference>
<dbReference type="Gene3D" id="3.30.559.30">
    <property type="entry name" value="Nonribosomal peptide synthetase, condensation domain"/>
    <property type="match status" value="1"/>
</dbReference>
<reference evidence="2 3" key="1">
    <citation type="submission" date="2018-06" db="EMBL/GenBank/DDBJ databases">
        <title>Genomic Encyclopedia of Archaeal and Bacterial Type Strains, Phase II (KMG-II): from individual species to whole genera.</title>
        <authorList>
            <person name="Goeker M."/>
        </authorList>
    </citation>
    <scope>NUCLEOTIDE SEQUENCE [LARGE SCALE GENOMIC DNA]</scope>
    <source>
        <strain evidence="2 3">DSM 17205</strain>
    </source>
</reference>
<dbReference type="NCBIfam" id="TIGR04020">
    <property type="entry name" value="seco_metab_LLM"/>
    <property type="match status" value="1"/>
</dbReference>
<dbReference type="PANTHER" id="PTHR45527">
    <property type="entry name" value="NONRIBOSOMAL PEPTIDE SYNTHETASE"/>
    <property type="match status" value="1"/>
</dbReference>
<dbReference type="InterPro" id="IPR020845">
    <property type="entry name" value="AMP-binding_CS"/>
</dbReference>
<dbReference type="InterPro" id="IPR024011">
    <property type="entry name" value="Biosynth_lucif-like_mOase_dom"/>
</dbReference>
<organism evidence="2 3">
    <name type="scientific">Nonlabens dokdonensis</name>
    <dbReference type="NCBI Taxonomy" id="328515"/>
    <lineage>
        <taxon>Bacteria</taxon>
        <taxon>Pseudomonadati</taxon>
        <taxon>Bacteroidota</taxon>
        <taxon>Flavobacteriia</taxon>
        <taxon>Flavobacteriales</taxon>
        <taxon>Flavobacteriaceae</taxon>
        <taxon>Nonlabens</taxon>
    </lineage>
</organism>
<keyword evidence="3" id="KW-1185">Reference proteome</keyword>
<dbReference type="Pfam" id="PF00550">
    <property type="entry name" value="PP-binding"/>
    <property type="match status" value="1"/>
</dbReference>
<dbReference type="Proteomes" id="UP000248584">
    <property type="component" value="Unassembled WGS sequence"/>
</dbReference>
<dbReference type="PROSITE" id="PS00455">
    <property type="entry name" value="AMP_BINDING"/>
    <property type="match status" value="1"/>
</dbReference>
<protein>
    <submittedName>
        <fullName evidence="2">Natural product biosynthesis luciferase-like monooxygenase protein</fullName>
    </submittedName>
</protein>
<dbReference type="InterPro" id="IPR009081">
    <property type="entry name" value="PP-bd_ACP"/>
</dbReference>
<dbReference type="PROSITE" id="PS50075">
    <property type="entry name" value="CARRIER"/>
    <property type="match status" value="1"/>
</dbReference>
<dbReference type="InterPro" id="IPR036661">
    <property type="entry name" value="Luciferase-like_sf"/>
</dbReference>
<dbReference type="SUPFAM" id="SSF52777">
    <property type="entry name" value="CoA-dependent acyltransferases"/>
    <property type="match status" value="2"/>
</dbReference>
<dbReference type="Gene3D" id="1.10.1200.10">
    <property type="entry name" value="ACP-like"/>
    <property type="match status" value="1"/>
</dbReference>
<evidence type="ECO:0000313" key="2">
    <source>
        <dbReference type="EMBL" id="PZX36300.1"/>
    </source>
</evidence>
<dbReference type="Gene3D" id="3.20.20.30">
    <property type="entry name" value="Luciferase-like domain"/>
    <property type="match status" value="1"/>
</dbReference>
<dbReference type="PANTHER" id="PTHR45527:SF1">
    <property type="entry name" value="FATTY ACID SYNTHASE"/>
    <property type="match status" value="1"/>
</dbReference>
<dbReference type="Gene3D" id="3.40.50.980">
    <property type="match status" value="2"/>
</dbReference>
<dbReference type="Pfam" id="PF13193">
    <property type="entry name" value="AMP-binding_C"/>
    <property type="match status" value="1"/>
</dbReference>
<feature type="domain" description="Carrier" evidence="1">
    <location>
        <begin position="1388"/>
        <end position="1463"/>
    </location>
</feature>
<dbReference type="RefSeq" id="WP_015360788.1">
    <property type="nucleotide sequence ID" value="NZ_QKZR01000010.1"/>
</dbReference>
<dbReference type="SUPFAM" id="SSF51679">
    <property type="entry name" value="Bacterial luciferase-like"/>
    <property type="match status" value="1"/>
</dbReference>
<dbReference type="InterPro" id="IPR023213">
    <property type="entry name" value="CAT-like_dom_sf"/>
</dbReference>
<dbReference type="Pfam" id="PF00668">
    <property type="entry name" value="Condensation"/>
    <property type="match status" value="1"/>
</dbReference>
<dbReference type="Gene3D" id="3.30.559.10">
    <property type="entry name" value="Chloramphenicol acetyltransferase-like domain"/>
    <property type="match status" value="1"/>
</dbReference>
<dbReference type="InterPro" id="IPR001242">
    <property type="entry name" value="Condensation_dom"/>
</dbReference>
<dbReference type="InterPro" id="IPR025110">
    <property type="entry name" value="AMP-bd_C"/>
</dbReference>
<dbReference type="SUPFAM" id="SSF56801">
    <property type="entry name" value="Acetyl-CoA synthetase-like"/>
    <property type="match status" value="2"/>
</dbReference>
<dbReference type="InterPro" id="IPR042099">
    <property type="entry name" value="ANL_N_sf"/>
</dbReference>
<dbReference type="PIRSF" id="PIRSF001617">
    <property type="entry name" value="Alpha-AR"/>
    <property type="match status" value="1"/>
</dbReference>
<dbReference type="SUPFAM" id="SSF47336">
    <property type="entry name" value="ACP-like"/>
    <property type="match status" value="1"/>
</dbReference>
<comment type="caution">
    <text evidence="2">The sequence shown here is derived from an EMBL/GenBank/DDBJ whole genome shotgun (WGS) entry which is preliminary data.</text>
</comment>
<dbReference type="InterPro" id="IPR000873">
    <property type="entry name" value="AMP-dep_synth/lig_dom"/>
</dbReference>
<sequence length="1489" mass="171548">MKVAQLIKDLRIKGIGITLSDDNIELTYYKEEIEDSLIELIKENKQDIIEYLKSFSFSKDKNSIPLTKKKEFYFITSLQMQFWILCQFENINRAYNLPLILKMKGFLDLMILRKSVNELVKRHEILRTHFAVDKNSIVKQRVLDELDYEIKTHDIKQKERINEVIIEFINEPFLLEESNLFKIFVINMTNEEHYLCINMHHIISDGSSLETMLFDLSRIYNSLNSNSQIDLPELRIQFKDYSEWINDEINIKNEKEYWLEKYSDEIPIINLPTYKLRPSIKTYNGANHTHVLSKKSLDKIRKFSIDNGGTIFVSLMAAINGLLYRYTSQTDIILGIPISGRNSTELRNQIGLYINTLPIRMRFSQDDSFFMLFNKQKRTLNEAYANANFSFADIINELNLERNLSRSPLFDILVTHQQQNEKFNLESGFDGLKCTLHNFENTSTKYDLTFSFFEEKNRLSLSVAYNTDLFEKRFIKSLADNFENFILQSICNPELEIKKISFLDDIQIDTVINIFNTTDFHYNNNENIISIFQNQSSKSSEKVALICEGNEMTYDELNKKSKALAYYLIEQGVLPNTTVCICMGRSLEMVVAILGVLKSGASYLPIDPFYPLNRIDYIIEDSATKIVLVDKETKEIIPKNIHTVVVEESRFNQLENVLLPKIESLSLAYVIYTSGSTGKPKGVKVSHQNLMNFMIGMNQNFANKNEQGVWLAMTSISFDISILELLWTLTRGEKVIIHLERPITVKTKPLVDFSLFYFPTGMNTGPNKYKLLLEGAKFADKNAFKAIWVPERHFHTFGDQFPNPSVAAAAVSTITKNIKLRSGSVVLPLHDPVRVAEEWSMIDNLSEGRVELSIASGWHPNDFVLAPDDYENRHELMRNKITTLKSLWVGESLTRKNGIGKDFEFTIHPKPIQENLPIWITAAGNIETFKYAGSIGANILTHLLGQSIEELGEKIKIYRKTLEENGFNQEKGKVALMMHTFVSDDVKKVKNIVNEPFKNYLKNSLNLLKPIAEELGLNLNNDLDTLLDIGFLRYYKTSSLFGTPESCLNIINKVFEVDIDEIACLIDFGVEEEIVLENLEHLTKLKEIIKRSRFQYDFIVQRMEKLTQYEETSYLINQFDVTHIQSTPSFYEEFLLEENGRRAIQKINTLLVGGEPLKKSLAEALISESGNKIYNMYGPTETTIWSSVKEIKINDKITIGKPIVNTKIYILDVYNNLCPVGVSGELCIAGDGVSLGYLNRDDLTKLKFIDSPFKNNEKIYKTGDLACWLPDGELEHQGRIDNQVKIKGYRIELKEIENVIFNHEAVSGCVVLSCERNKELILTAYIKLLYDIGEDVIKEFLILRLPNYMIPNSLVIINEFPKTPNGKIDLKKLQALSNKEIRKKEFAAPRDEMEGQLTEIWGNFLKVSQIDINDNFFEIGGNSIKVFQILPIINSKLKTDLQILSFFQYPTIRQMAKYLKKETDLNKVYVEELDEGESLDDMIDFMQEL</sequence>
<evidence type="ECO:0000259" key="1">
    <source>
        <dbReference type="PROSITE" id="PS50075"/>
    </source>
</evidence>
<dbReference type="CDD" id="cd19531">
    <property type="entry name" value="LCL_NRPS-like"/>
    <property type="match status" value="1"/>
</dbReference>
<dbReference type="InterPro" id="IPR036736">
    <property type="entry name" value="ACP-like_sf"/>
</dbReference>
<dbReference type="Pfam" id="PF00501">
    <property type="entry name" value="AMP-binding"/>
    <property type="match status" value="2"/>
</dbReference>
<evidence type="ECO:0000313" key="3">
    <source>
        <dbReference type="Proteomes" id="UP000248584"/>
    </source>
</evidence>
<dbReference type="EMBL" id="QKZR01000010">
    <property type="protein sequence ID" value="PZX36300.1"/>
    <property type="molecule type" value="Genomic_DNA"/>
</dbReference>
<gene>
    <name evidence="2" type="ORF">LX97_03455</name>
</gene>
<proteinExistence type="predicted"/>
<dbReference type="Gene3D" id="3.30.300.30">
    <property type="match status" value="1"/>
</dbReference>
<dbReference type="Gene3D" id="3.40.50.12780">
    <property type="entry name" value="N-terminal domain of ligase-like"/>
    <property type="match status" value="1"/>
</dbReference>
<name>A0ABX5PTS2_9FLAO</name>